<accession>A0A1H6RY78</accession>
<dbReference type="OrthoDB" id="9814432at2"/>
<dbReference type="EMBL" id="FNZE01000001">
    <property type="protein sequence ID" value="SEI57467.1"/>
    <property type="molecule type" value="Genomic_DNA"/>
</dbReference>
<evidence type="ECO:0000313" key="2">
    <source>
        <dbReference type="Proteomes" id="UP000242930"/>
    </source>
</evidence>
<dbReference type="STRING" id="915471.SAMN05216201_10171"/>
<dbReference type="NCBIfam" id="NF041023">
    <property type="entry name" value="PP0621_fam"/>
    <property type="match status" value="1"/>
</dbReference>
<evidence type="ECO:0000313" key="1">
    <source>
        <dbReference type="EMBL" id="SEI57467.1"/>
    </source>
</evidence>
<dbReference type="AlphaFoldDB" id="A0A1H6RY78"/>
<keyword evidence="2" id="KW-1185">Reference proteome</keyword>
<organism evidence="1 2">
    <name type="scientific">Pseudomonas linyingensis</name>
    <dbReference type="NCBI Taxonomy" id="915471"/>
    <lineage>
        <taxon>Bacteria</taxon>
        <taxon>Pseudomonadati</taxon>
        <taxon>Pseudomonadota</taxon>
        <taxon>Gammaproteobacteria</taxon>
        <taxon>Pseudomonadales</taxon>
        <taxon>Pseudomonadaceae</taxon>
        <taxon>Pseudomonas</taxon>
    </lineage>
</organism>
<reference evidence="2" key="1">
    <citation type="submission" date="2016-10" db="EMBL/GenBank/DDBJ databases">
        <authorList>
            <person name="Varghese N."/>
            <person name="Submissions S."/>
        </authorList>
    </citation>
    <scope>NUCLEOTIDE SEQUENCE [LARGE SCALE GENOMIC DNA]</scope>
    <source>
        <strain evidence="2">LMG 25967</strain>
    </source>
</reference>
<dbReference type="RefSeq" id="WP_090305160.1">
    <property type="nucleotide sequence ID" value="NZ_FNZE01000001.1"/>
</dbReference>
<dbReference type="InterPro" id="IPR049708">
    <property type="entry name" value="PP0621-like"/>
</dbReference>
<proteinExistence type="predicted"/>
<evidence type="ECO:0008006" key="3">
    <source>
        <dbReference type="Google" id="ProtNLM"/>
    </source>
</evidence>
<gene>
    <name evidence="1" type="ORF">SAMN05216201_10171</name>
</gene>
<protein>
    <recommendedName>
        <fullName evidence="3">MYND finger</fullName>
    </recommendedName>
</protein>
<sequence length="76" mass="8720">MARLLILLALFALAWWLWRSFTRPKKARPPAAPKVQPMVRCAHCGVHVPQAEALAHDNRWYCSRAHLEQDNPPGPR</sequence>
<dbReference type="Proteomes" id="UP000242930">
    <property type="component" value="Unassembled WGS sequence"/>
</dbReference>
<name>A0A1H6RY78_9PSED</name>